<dbReference type="SUPFAM" id="SSF55174">
    <property type="entry name" value="Alpha-L RNA-binding motif"/>
    <property type="match status" value="1"/>
</dbReference>
<evidence type="ECO:0000313" key="11">
    <source>
        <dbReference type="EMBL" id="PJA89582.1"/>
    </source>
</evidence>
<dbReference type="PANTHER" id="PTHR11831:SF4">
    <property type="entry name" value="SMALL RIBOSOMAL SUBUNIT PROTEIN US4M"/>
    <property type="match status" value="1"/>
</dbReference>
<evidence type="ECO:0000256" key="7">
    <source>
        <dbReference type="HAMAP-Rule" id="MF_01306"/>
    </source>
</evidence>
<dbReference type="AlphaFoldDB" id="A0A2M7Z682"/>
<dbReference type="InterPro" id="IPR005709">
    <property type="entry name" value="Ribosomal_uS4_bac-type"/>
</dbReference>
<dbReference type="InterPro" id="IPR018079">
    <property type="entry name" value="Ribosomal_uS4_CS"/>
</dbReference>
<evidence type="ECO:0000256" key="2">
    <source>
        <dbReference type="ARBA" id="ARBA00022730"/>
    </source>
</evidence>
<sequence>MGKYIGPKNKLARRFGVHLGLKSNSAKVAKRLSQPPGIQGLSKGRKNVSSYGKQLLEKQKAKLIYGIRERQFSSYVGKANKISGDSGVNLHQLLEMRLDNVVYKMGFAKTRAQARQMVNHSLFTLNGKFMNIPSHTVKVGDEIAIKDSKKKKKMFENLQEDLSNAELPSWVSVDSNKLSGKVVSTPLEDDFEKVFDVKLIIEYYSSR</sequence>
<evidence type="ECO:0000256" key="8">
    <source>
        <dbReference type="RuleBase" id="RU003699"/>
    </source>
</evidence>
<gene>
    <name evidence="7" type="primary">rpsD</name>
    <name evidence="11" type="ORF">CO137_03485</name>
</gene>
<feature type="domain" description="Small ribosomal subunit protein uS4 N-terminal" evidence="10">
    <location>
        <begin position="3"/>
        <end position="95"/>
    </location>
</feature>
<proteinExistence type="inferred from homology"/>
<dbReference type="SMART" id="SM01390">
    <property type="entry name" value="Ribosomal_S4"/>
    <property type="match status" value="1"/>
</dbReference>
<comment type="caution">
    <text evidence="11">The sequence shown here is derived from an EMBL/GenBank/DDBJ whole genome shotgun (WGS) entry which is preliminary data.</text>
</comment>
<reference evidence="12" key="1">
    <citation type="submission" date="2017-09" db="EMBL/GenBank/DDBJ databases">
        <title>Depth-based differentiation of microbial function through sediment-hosted aquifers and enrichment of novel symbionts in the deep terrestrial subsurface.</title>
        <authorList>
            <person name="Probst A.J."/>
            <person name="Ladd B."/>
            <person name="Jarett J.K."/>
            <person name="Geller-Mcgrath D.E."/>
            <person name="Sieber C.M.K."/>
            <person name="Emerson J.B."/>
            <person name="Anantharaman K."/>
            <person name="Thomas B.C."/>
            <person name="Malmstrom R."/>
            <person name="Stieglmeier M."/>
            <person name="Klingl A."/>
            <person name="Woyke T."/>
            <person name="Ryan C.M."/>
            <person name="Banfield J.F."/>
        </authorList>
    </citation>
    <scope>NUCLEOTIDE SEQUENCE [LARGE SCALE GENOMIC DNA]</scope>
</reference>
<comment type="similarity">
    <text evidence="1 7 8">Belongs to the universal ribosomal protein uS4 family.</text>
</comment>
<dbReference type="Gene3D" id="1.10.1050.10">
    <property type="entry name" value="Ribosomal Protein S4 Delta 41, Chain A, domain 1"/>
    <property type="match status" value="1"/>
</dbReference>
<evidence type="ECO:0000256" key="6">
    <source>
        <dbReference type="ARBA" id="ARBA00035254"/>
    </source>
</evidence>
<evidence type="ECO:0000259" key="9">
    <source>
        <dbReference type="SMART" id="SM00363"/>
    </source>
</evidence>
<dbReference type="InterPro" id="IPR022801">
    <property type="entry name" value="Ribosomal_uS4"/>
</dbReference>
<keyword evidence="2 7" id="KW-0699">rRNA-binding</keyword>
<keyword evidence="4 7" id="KW-0689">Ribosomal protein</keyword>
<dbReference type="GO" id="GO:0015935">
    <property type="term" value="C:small ribosomal subunit"/>
    <property type="evidence" value="ECO:0007669"/>
    <property type="project" value="InterPro"/>
</dbReference>
<dbReference type="NCBIfam" id="TIGR01017">
    <property type="entry name" value="rpsD_bact"/>
    <property type="match status" value="1"/>
</dbReference>
<dbReference type="HAMAP" id="MF_01306_B">
    <property type="entry name" value="Ribosomal_uS4_B"/>
    <property type="match status" value="1"/>
</dbReference>
<dbReference type="FunFam" id="3.10.290.10:FF:000001">
    <property type="entry name" value="30S ribosomal protein S4"/>
    <property type="match status" value="1"/>
</dbReference>
<keyword evidence="5 7" id="KW-0687">Ribonucleoprotein</keyword>
<name>A0A2M7Z682_9BACT</name>
<dbReference type="EMBL" id="PFVJ01000075">
    <property type="protein sequence ID" value="PJA89582.1"/>
    <property type="molecule type" value="Genomic_DNA"/>
</dbReference>
<dbReference type="SMART" id="SM00363">
    <property type="entry name" value="S4"/>
    <property type="match status" value="1"/>
</dbReference>
<dbReference type="InterPro" id="IPR036986">
    <property type="entry name" value="S4_RNA-bd_sf"/>
</dbReference>
<dbReference type="InterPro" id="IPR002942">
    <property type="entry name" value="S4_RNA-bd"/>
</dbReference>
<protein>
    <recommendedName>
        <fullName evidence="6 7">Small ribosomal subunit protein uS4</fullName>
    </recommendedName>
</protein>
<dbReference type="NCBIfam" id="NF003717">
    <property type="entry name" value="PRK05327.1"/>
    <property type="match status" value="1"/>
</dbReference>
<dbReference type="GO" id="GO:0019843">
    <property type="term" value="F:rRNA binding"/>
    <property type="evidence" value="ECO:0007669"/>
    <property type="project" value="UniProtKB-UniRule"/>
</dbReference>
<evidence type="ECO:0000256" key="5">
    <source>
        <dbReference type="ARBA" id="ARBA00023274"/>
    </source>
</evidence>
<feature type="domain" description="RNA-binding S4" evidence="9">
    <location>
        <begin position="96"/>
        <end position="159"/>
    </location>
</feature>
<dbReference type="Proteomes" id="UP000230843">
    <property type="component" value="Unassembled WGS sequence"/>
</dbReference>
<dbReference type="PANTHER" id="PTHR11831">
    <property type="entry name" value="30S 40S RIBOSOMAL PROTEIN"/>
    <property type="match status" value="1"/>
</dbReference>
<accession>A0A2M7Z682</accession>
<dbReference type="Gene3D" id="3.10.290.10">
    <property type="entry name" value="RNA-binding S4 domain"/>
    <property type="match status" value="1"/>
</dbReference>
<evidence type="ECO:0000256" key="1">
    <source>
        <dbReference type="ARBA" id="ARBA00007465"/>
    </source>
</evidence>
<dbReference type="GO" id="GO:0006412">
    <property type="term" value="P:translation"/>
    <property type="evidence" value="ECO:0007669"/>
    <property type="project" value="UniProtKB-UniRule"/>
</dbReference>
<dbReference type="PROSITE" id="PS00632">
    <property type="entry name" value="RIBOSOMAL_S4"/>
    <property type="match status" value="1"/>
</dbReference>
<dbReference type="CDD" id="cd00165">
    <property type="entry name" value="S4"/>
    <property type="match status" value="1"/>
</dbReference>
<dbReference type="GO" id="GO:0003735">
    <property type="term" value="F:structural constituent of ribosome"/>
    <property type="evidence" value="ECO:0007669"/>
    <property type="project" value="InterPro"/>
</dbReference>
<dbReference type="GO" id="GO:0042274">
    <property type="term" value="P:ribosomal small subunit biogenesis"/>
    <property type="evidence" value="ECO:0007669"/>
    <property type="project" value="TreeGrafter"/>
</dbReference>
<comment type="function">
    <text evidence="7">With S5 and S12 plays an important role in translational accuracy.</text>
</comment>
<comment type="function">
    <text evidence="7">One of the primary rRNA binding proteins, it binds directly to 16S rRNA where it nucleates assembly of the body of the 30S subunit.</text>
</comment>
<evidence type="ECO:0000313" key="12">
    <source>
        <dbReference type="Proteomes" id="UP000230843"/>
    </source>
</evidence>
<evidence type="ECO:0000259" key="10">
    <source>
        <dbReference type="SMART" id="SM01390"/>
    </source>
</evidence>
<dbReference type="Pfam" id="PF01479">
    <property type="entry name" value="S4"/>
    <property type="match status" value="1"/>
</dbReference>
<dbReference type="InterPro" id="IPR001912">
    <property type="entry name" value="Ribosomal_uS4_N"/>
</dbReference>
<dbReference type="Pfam" id="PF00163">
    <property type="entry name" value="Ribosomal_S4"/>
    <property type="match status" value="1"/>
</dbReference>
<keyword evidence="3 7" id="KW-0694">RNA-binding</keyword>
<evidence type="ECO:0000256" key="4">
    <source>
        <dbReference type="ARBA" id="ARBA00022980"/>
    </source>
</evidence>
<dbReference type="PROSITE" id="PS50889">
    <property type="entry name" value="S4"/>
    <property type="match status" value="1"/>
</dbReference>
<comment type="subunit">
    <text evidence="7">Part of the 30S ribosomal subunit. Contacts protein S5. The interaction surface between S4 and S5 is involved in control of translational fidelity.</text>
</comment>
<evidence type="ECO:0000256" key="3">
    <source>
        <dbReference type="ARBA" id="ARBA00022884"/>
    </source>
</evidence>
<organism evidence="11 12">
    <name type="scientific">Candidatus Magasanikbacteria bacterium CG_4_9_14_3_um_filter_32_9</name>
    <dbReference type="NCBI Taxonomy" id="1974644"/>
    <lineage>
        <taxon>Bacteria</taxon>
        <taxon>Candidatus Magasanikiibacteriota</taxon>
    </lineage>
</organism>